<sequence>ELNFEYNNKQFVFEGNEEDLYNFIKEDYKKLEPFGDIYYSDRLKEKKVYINP</sequence>
<organism evidence="2">
    <name type="scientific">human gut metagenome</name>
    <dbReference type="NCBI Taxonomy" id="408170"/>
    <lineage>
        <taxon>unclassified sequences</taxon>
        <taxon>metagenomes</taxon>
        <taxon>organismal metagenomes</taxon>
    </lineage>
</organism>
<proteinExistence type="predicted"/>
<dbReference type="EMBL" id="AZMM01017922">
    <property type="protein sequence ID" value="ETJ25140.1"/>
    <property type="molecule type" value="Genomic_DNA"/>
</dbReference>
<reference evidence="2" key="1">
    <citation type="submission" date="2013-12" db="EMBL/GenBank/DDBJ databases">
        <title>A Varibaculum cambriense genome reconstructed from a premature infant gut community with otherwise low bacterial novelty that shifts toward anaerobic metabolism during the third week of life.</title>
        <authorList>
            <person name="Brown C.T."/>
            <person name="Sharon I."/>
            <person name="Thomas B.C."/>
            <person name="Castelle C.J."/>
            <person name="Morowitz M.J."/>
            <person name="Banfield J.F."/>
        </authorList>
    </citation>
    <scope>NUCLEOTIDE SEQUENCE</scope>
</reference>
<evidence type="ECO:0000259" key="1">
    <source>
        <dbReference type="Pfam" id="PF08455"/>
    </source>
</evidence>
<keyword evidence="2" id="KW-0808">Transferase</keyword>
<gene>
    <name evidence="2" type="ORF">Q604_UNBC17922G0001</name>
</gene>
<feature type="domain" description="Helicase SWF/SNF/SWI type bacterial" evidence="1">
    <location>
        <begin position="2"/>
        <end position="49"/>
    </location>
</feature>
<dbReference type="Pfam" id="PF08455">
    <property type="entry name" value="SNF2_assoc"/>
    <property type="match status" value="1"/>
</dbReference>
<evidence type="ECO:0000313" key="2">
    <source>
        <dbReference type="EMBL" id="ETJ25140.1"/>
    </source>
</evidence>
<protein>
    <submittedName>
        <fullName evidence="2">Non-specific serine/threonine protein kinase</fullName>
    </submittedName>
</protein>
<keyword evidence="2" id="KW-0723">Serine/threonine-protein kinase</keyword>
<feature type="non-terminal residue" evidence="2">
    <location>
        <position position="1"/>
    </location>
</feature>
<name>W1X6R6_9ZZZZ</name>
<accession>W1X6R6</accession>
<dbReference type="AlphaFoldDB" id="W1X6R6"/>
<dbReference type="GO" id="GO:0004674">
    <property type="term" value="F:protein serine/threonine kinase activity"/>
    <property type="evidence" value="ECO:0007669"/>
    <property type="project" value="UniProtKB-KW"/>
</dbReference>
<dbReference type="InterPro" id="IPR013663">
    <property type="entry name" value="Helicase_SWF/SNF/SWI_bac"/>
</dbReference>
<keyword evidence="2" id="KW-0418">Kinase</keyword>
<comment type="caution">
    <text evidence="2">The sequence shown here is derived from an EMBL/GenBank/DDBJ whole genome shotgun (WGS) entry which is preliminary data.</text>
</comment>